<dbReference type="EMBL" id="ABJD02000101">
    <property type="protein sequence ID" value="EDU60480.1"/>
    <property type="molecule type" value="Genomic_DNA"/>
</dbReference>
<proteinExistence type="predicted"/>
<reference evidence="1 2" key="3">
    <citation type="submission" date="2008-05" db="EMBL/GenBank/DDBJ databases">
        <authorList>
            <person name="Fulton L."/>
            <person name="Clifton S."/>
            <person name="Fulton B."/>
            <person name="Xu J."/>
            <person name="Minx P."/>
            <person name="Pepin K.H."/>
            <person name="Johnson M."/>
            <person name="Thiruvilangam P."/>
            <person name="Bhonagiri V."/>
            <person name="Nash W.E."/>
            <person name="Mardis E.R."/>
            <person name="Wilson R.K."/>
        </authorList>
    </citation>
    <scope>NUCLEOTIDE SEQUENCE [LARGE SCALE GENOMIC DNA]</scope>
    <source>
        <strain evidence="1 2">ATCC 25827</strain>
    </source>
</reference>
<sequence length="72" mass="7984">MNVFEVQQGIISVCHGSKSMKLSVRLKLKIQLVSVKVNSLNNLKLCVFTVAVIAFQLRLINGKAPNSCWVLI</sequence>
<reference evidence="2" key="1">
    <citation type="submission" date="2008-04" db="EMBL/GenBank/DDBJ databases">
        <title>Draft genome sequence of Providencia stuartii (ATCC 25827).</title>
        <authorList>
            <person name="Sudarsanam P."/>
            <person name="Ley R."/>
            <person name="Guruge J."/>
            <person name="Turnbaugh P.J."/>
            <person name="Mahowald M."/>
            <person name="Liep D."/>
            <person name="Gordon J."/>
        </authorList>
    </citation>
    <scope>NUCLEOTIDE SEQUENCE [LARGE SCALE GENOMIC DNA]</scope>
    <source>
        <strain evidence="2">ATCC 25827</strain>
    </source>
</reference>
<name>A0AA87CU30_PROST</name>
<accession>A0AA87CU30</accession>
<organism evidence="1 2">
    <name type="scientific">Providencia stuartii ATCC 25827</name>
    <dbReference type="NCBI Taxonomy" id="471874"/>
    <lineage>
        <taxon>Bacteria</taxon>
        <taxon>Pseudomonadati</taxon>
        <taxon>Pseudomonadota</taxon>
        <taxon>Gammaproteobacteria</taxon>
        <taxon>Enterobacterales</taxon>
        <taxon>Morganellaceae</taxon>
        <taxon>Providencia</taxon>
    </lineage>
</organism>
<evidence type="ECO:0000313" key="1">
    <source>
        <dbReference type="EMBL" id="EDU60480.1"/>
    </source>
</evidence>
<gene>
    <name evidence="1" type="ORF">PROSTU_03687</name>
</gene>
<reference evidence="2" key="2">
    <citation type="submission" date="2008-04" db="EMBL/GenBank/DDBJ databases">
        <title>Draft genome sequence of Providencia stuartii(ATCC 25827).</title>
        <authorList>
            <person name="Sudarsanam P."/>
            <person name="Ley R."/>
            <person name="Guruge J."/>
            <person name="Turnbaugh P.J."/>
            <person name="Mahowald M."/>
            <person name="Liep D."/>
            <person name="Gordon J."/>
        </authorList>
    </citation>
    <scope>NUCLEOTIDE SEQUENCE [LARGE SCALE GENOMIC DNA]</scope>
    <source>
        <strain evidence="2">ATCC 25827</strain>
    </source>
</reference>
<protein>
    <submittedName>
        <fullName evidence="1">Uncharacterized protein</fullName>
    </submittedName>
</protein>
<dbReference type="AlphaFoldDB" id="A0AA87CU30"/>
<comment type="caution">
    <text evidence="1">The sequence shown here is derived from an EMBL/GenBank/DDBJ whole genome shotgun (WGS) entry which is preliminary data.</text>
</comment>
<evidence type="ECO:0000313" key="2">
    <source>
        <dbReference type="Proteomes" id="UP000004506"/>
    </source>
</evidence>
<dbReference type="Proteomes" id="UP000004506">
    <property type="component" value="Unassembled WGS sequence"/>
</dbReference>